<accession>A0ABQ5E3Q8</accession>
<proteinExistence type="predicted"/>
<organism evidence="1 2">
    <name type="scientific">Tanacetum coccineum</name>
    <dbReference type="NCBI Taxonomy" id="301880"/>
    <lineage>
        <taxon>Eukaryota</taxon>
        <taxon>Viridiplantae</taxon>
        <taxon>Streptophyta</taxon>
        <taxon>Embryophyta</taxon>
        <taxon>Tracheophyta</taxon>
        <taxon>Spermatophyta</taxon>
        <taxon>Magnoliopsida</taxon>
        <taxon>eudicotyledons</taxon>
        <taxon>Gunneridae</taxon>
        <taxon>Pentapetalae</taxon>
        <taxon>asterids</taxon>
        <taxon>campanulids</taxon>
        <taxon>Asterales</taxon>
        <taxon>Asteraceae</taxon>
        <taxon>Asteroideae</taxon>
        <taxon>Anthemideae</taxon>
        <taxon>Anthemidinae</taxon>
        <taxon>Tanacetum</taxon>
    </lineage>
</organism>
<reference evidence="1" key="1">
    <citation type="journal article" date="2022" name="Int. J. Mol. Sci.">
        <title>Draft Genome of Tanacetum Coccineum: Genomic Comparison of Closely Related Tanacetum-Family Plants.</title>
        <authorList>
            <person name="Yamashiro T."/>
            <person name="Shiraishi A."/>
            <person name="Nakayama K."/>
            <person name="Satake H."/>
        </authorList>
    </citation>
    <scope>NUCLEOTIDE SEQUENCE</scope>
</reference>
<feature type="non-terminal residue" evidence="1">
    <location>
        <position position="1"/>
    </location>
</feature>
<evidence type="ECO:0000313" key="2">
    <source>
        <dbReference type="Proteomes" id="UP001151760"/>
    </source>
</evidence>
<sequence>HTCTPPNGAINLPPGAVTKLIAYTLLGGHGQPFTPNAASANANALAGWMANVAAAASSSIQASVVSALSLAGPPNQG</sequence>
<protein>
    <submittedName>
        <fullName evidence="1">Topless-related protein 3-like protein</fullName>
    </submittedName>
</protein>
<dbReference type="EMBL" id="BQNB010015917">
    <property type="protein sequence ID" value="GJT45617.1"/>
    <property type="molecule type" value="Genomic_DNA"/>
</dbReference>
<keyword evidence="2" id="KW-1185">Reference proteome</keyword>
<reference evidence="1" key="2">
    <citation type="submission" date="2022-01" db="EMBL/GenBank/DDBJ databases">
        <authorList>
            <person name="Yamashiro T."/>
            <person name="Shiraishi A."/>
            <person name="Satake H."/>
            <person name="Nakayama K."/>
        </authorList>
    </citation>
    <scope>NUCLEOTIDE SEQUENCE</scope>
</reference>
<name>A0ABQ5E3Q8_9ASTR</name>
<comment type="caution">
    <text evidence="1">The sequence shown here is derived from an EMBL/GenBank/DDBJ whole genome shotgun (WGS) entry which is preliminary data.</text>
</comment>
<evidence type="ECO:0000313" key="1">
    <source>
        <dbReference type="EMBL" id="GJT45617.1"/>
    </source>
</evidence>
<gene>
    <name evidence="1" type="ORF">Tco_0954332</name>
</gene>
<dbReference type="Proteomes" id="UP001151760">
    <property type="component" value="Unassembled WGS sequence"/>
</dbReference>